<proteinExistence type="predicted"/>
<dbReference type="Proteomes" id="UP000276133">
    <property type="component" value="Unassembled WGS sequence"/>
</dbReference>
<dbReference type="EMBL" id="REGN01003352">
    <property type="protein sequence ID" value="RNA23102.1"/>
    <property type="molecule type" value="Genomic_DNA"/>
</dbReference>
<evidence type="ECO:0000313" key="2">
    <source>
        <dbReference type="Proteomes" id="UP000276133"/>
    </source>
</evidence>
<name>A0A3M7RHQ6_BRAPC</name>
<gene>
    <name evidence="1" type="ORF">BpHYR1_001091</name>
</gene>
<dbReference type="AlphaFoldDB" id="A0A3M7RHQ6"/>
<sequence>MSNFDLMILISNFNLPMLTDCFPGGPKEIFSQNCSITNIDECQRMENDLNIRDACRTSPIFMASCVNKCGKFSCECRDTETTLVDPYVKTKCYSRKQIRDLIFDLYIDRKSVNIFLKQMNITIESCNRGEEKMNKTFPISFNSFHQLLTNIKDQKWFPIYTDNSRWSEIEFVCQINLTISYAVNNFENLNDFKHVLIEDPIRKRCSVYNQNEFSYQKTLKIKIVFSLALVFDLASAFQSCTNMLDTMDEPFDQKLGKVNFLFRVDDIDLALVQTNN</sequence>
<organism evidence="1 2">
    <name type="scientific">Brachionus plicatilis</name>
    <name type="common">Marine rotifer</name>
    <name type="synonym">Brachionus muelleri</name>
    <dbReference type="NCBI Taxonomy" id="10195"/>
    <lineage>
        <taxon>Eukaryota</taxon>
        <taxon>Metazoa</taxon>
        <taxon>Spiralia</taxon>
        <taxon>Gnathifera</taxon>
        <taxon>Rotifera</taxon>
        <taxon>Eurotatoria</taxon>
        <taxon>Monogononta</taxon>
        <taxon>Pseudotrocha</taxon>
        <taxon>Ploima</taxon>
        <taxon>Brachionidae</taxon>
        <taxon>Brachionus</taxon>
    </lineage>
</organism>
<comment type="caution">
    <text evidence="1">The sequence shown here is derived from an EMBL/GenBank/DDBJ whole genome shotgun (WGS) entry which is preliminary data.</text>
</comment>
<evidence type="ECO:0000313" key="1">
    <source>
        <dbReference type="EMBL" id="RNA23102.1"/>
    </source>
</evidence>
<accession>A0A3M7RHQ6</accession>
<keyword evidence="2" id="KW-1185">Reference proteome</keyword>
<reference evidence="1 2" key="1">
    <citation type="journal article" date="2018" name="Sci. Rep.">
        <title>Genomic signatures of local adaptation to the degree of environmental predictability in rotifers.</title>
        <authorList>
            <person name="Franch-Gras L."/>
            <person name="Hahn C."/>
            <person name="Garcia-Roger E.M."/>
            <person name="Carmona M.J."/>
            <person name="Serra M."/>
            <person name="Gomez A."/>
        </authorList>
    </citation>
    <scope>NUCLEOTIDE SEQUENCE [LARGE SCALE GENOMIC DNA]</scope>
    <source>
        <strain evidence="1">HYR1</strain>
    </source>
</reference>
<protein>
    <submittedName>
        <fullName evidence="1">Uncharacterized protein</fullName>
    </submittedName>
</protein>